<keyword evidence="5 10" id="KW-1133">Transmembrane helix</keyword>
<comment type="pathway">
    <text evidence="10">Lipid metabolism; phospholipid metabolism.</text>
</comment>
<comment type="catalytic activity">
    <reaction evidence="10">
        <text>an acyl phosphate + sn-glycerol 3-phosphate = a 1-acyl-sn-glycero-3-phosphate + phosphate</text>
        <dbReference type="Rhea" id="RHEA:34075"/>
        <dbReference type="ChEBI" id="CHEBI:43474"/>
        <dbReference type="ChEBI" id="CHEBI:57597"/>
        <dbReference type="ChEBI" id="CHEBI:57970"/>
        <dbReference type="ChEBI" id="CHEBI:59918"/>
        <dbReference type="EC" id="2.3.1.275"/>
    </reaction>
</comment>
<evidence type="ECO:0000256" key="4">
    <source>
        <dbReference type="ARBA" id="ARBA00022692"/>
    </source>
</evidence>
<keyword evidence="2 10" id="KW-0444">Lipid biosynthesis</keyword>
<dbReference type="KEGG" id="eff:skT53_03560"/>
<feature type="transmembrane region" description="Helical" evidence="10">
    <location>
        <begin position="151"/>
        <end position="175"/>
    </location>
</feature>
<evidence type="ECO:0000256" key="1">
    <source>
        <dbReference type="ARBA" id="ARBA00022475"/>
    </source>
</evidence>
<keyword evidence="6 10" id="KW-0443">Lipid metabolism</keyword>
<evidence type="ECO:0000256" key="6">
    <source>
        <dbReference type="ARBA" id="ARBA00023098"/>
    </source>
</evidence>
<reference evidence="11 12" key="1">
    <citation type="submission" date="2020-08" db="EMBL/GenBank/DDBJ databases">
        <title>Complete Genome Sequence of Effusibacillus dendaii Strain skT53, Isolated from Farmland soil.</title>
        <authorList>
            <person name="Konishi T."/>
            <person name="Kawasaki H."/>
        </authorList>
    </citation>
    <scope>NUCLEOTIDE SEQUENCE [LARGE SCALE GENOMIC DNA]</scope>
    <source>
        <strain evidence="12">skT53</strain>
    </source>
</reference>
<keyword evidence="7 10" id="KW-0472">Membrane</keyword>
<dbReference type="EC" id="2.3.1.275" evidence="10"/>
<dbReference type="PANTHER" id="PTHR30309:SF0">
    <property type="entry name" value="GLYCEROL-3-PHOSPHATE ACYLTRANSFERASE-RELATED"/>
    <property type="match status" value="1"/>
</dbReference>
<feature type="transmembrane region" description="Helical" evidence="10">
    <location>
        <begin position="52"/>
        <end position="74"/>
    </location>
</feature>
<comment type="subcellular location">
    <subcellularLocation>
        <location evidence="10">Cell membrane</location>
        <topology evidence="10">Multi-pass membrane protein</topology>
    </subcellularLocation>
</comment>
<feature type="transmembrane region" description="Helical" evidence="10">
    <location>
        <begin position="6"/>
        <end position="23"/>
    </location>
</feature>
<keyword evidence="4 10" id="KW-0812">Transmembrane</keyword>
<dbReference type="Pfam" id="PF02660">
    <property type="entry name" value="G3P_acyltransf"/>
    <property type="match status" value="1"/>
</dbReference>
<keyword evidence="3 10" id="KW-0808">Transferase</keyword>
<evidence type="ECO:0000256" key="3">
    <source>
        <dbReference type="ARBA" id="ARBA00022679"/>
    </source>
</evidence>
<keyword evidence="8 10" id="KW-0594">Phospholipid biosynthesis</keyword>
<dbReference type="AlphaFoldDB" id="A0A7I8DBR5"/>
<keyword evidence="9 10" id="KW-1208">Phospholipid metabolism</keyword>
<accession>A0A7I8DBR5</accession>
<feature type="transmembrane region" description="Helical" evidence="10">
    <location>
        <begin position="121"/>
        <end position="145"/>
    </location>
</feature>
<keyword evidence="12" id="KW-1185">Reference proteome</keyword>
<keyword evidence="1 10" id="KW-1003">Cell membrane</keyword>
<evidence type="ECO:0000256" key="2">
    <source>
        <dbReference type="ARBA" id="ARBA00022516"/>
    </source>
</evidence>
<dbReference type="Proteomes" id="UP000593802">
    <property type="component" value="Chromosome"/>
</dbReference>
<comment type="function">
    <text evidence="10">Catalyzes the transfer of an acyl group from acyl-phosphate (acyl-PO(4)) to glycerol-3-phosphate (G3P) to form lysophosphatidic acid (LPA). This enzyme utilizes acyl-phosphate as fatty acyl donor, but not acyl-CoA or acyl-ACP.</text>
</comment>
<evidence type="ECO:0000256" key="10">
    <source>
        <dbReference type="HAMAP-Rule" id="MF_01043"/>
    </source>
</evidence>
<evidence type="ECO:0000313" key="12">
    <source>
        <dbReference type="Proteomes" id="UP000593802"/>
    </source>
</evidence>
<evidence type="ECO:0000256" key="9">
    <source>
        <dbReference type="ARBA" id="ARBA00023264"/>
    </source>
</evidence>
<dbReference type="GO" id="GO:0043772">
    <property type="term" value="F:acyl-phosphate glycerol-3-phosphate acyltransferase activity"/>
    <property type="evidence" value="ECO:0007669"/>
    <property type="project" value="UniProtKB-UniRule"/>
</dbReference>
<comment type="similarity">
    <text evidence="10">Belongs to the PlsY family.</text>
</comment>
<protein>
    <recommendedName>
        <fullName evidence="10">Glycerol-3-phosphate acyltransferase</fullName>
    </recommendedName>
    <alternativeName>
        <fullName evidence="10">Acyl-PO4 G3P acyltransferase</fullName>
    </alternativeName>
    <alternativeName>
        <fullName evidence="10">Acyl-phosphate--glycerol-3-phosphate acyltransferase</fullName>
    </alternativeName>
    <alternativeName>
        <fullName evidence="10">G3P acyltransferase</fullName>
        <shortName evidence="10">GPAT</shortName>
        <ecNumber evidence="10">2.3.1.275</ecNumber>
    </alternativeName>
    <alternativeName>
        <fullName evidence="10">Lysophosphatidic acid synthase</fullName>
        <shortName evidence="10">LPA synthase</shortName>
    </alternativeName>
</protein>
<dbReference type="UniPathway" id="UPA00085"/>
<keyword evidence="11" id="KW-0012">Acyltransferase</keyword>
<gene>
    <name evidence="10 11" type="primary">plsY</name>
    <name evidence="11" type="ORF">skT53_03560</name>
</gene>
<name>A0A7I8DBR5_9BACL</name>
<sequence length="196" mass="21184">MLYFLAILLGYLLGSISFSYLIGRITMNIDIREHGSGNAGATNTLRVLGKKAAIFVLLGDVLKGVVAVWIGYLLTHSEEGLALAGLASIVGHNWPVYFGFRGGKGVATTIGVMISIVPTASLYAGIVAILILLITRMVSVFSLLFQTILPIAIWLSGAPSVYFWSSIVTAVLSYWRHRSNIVRILEGKESRIGKSK</sequence>
<comment type="subunit">
    <text evidence="10">Probably interacts with PlsX.</text>
</comment>
<dbReference type="GO" id="GO:0008654">
    <property type="term" value="P:phospholipid biosynthetic process"/>
    <property type="evidence" value="ECO:0007669"/>
    <property type="project" value="UniProtKB-UniRule"/>
</dbReference>
<dbReference type="SMART" id="SM01207">
    <property type="entry name" value="G3P_acyltransf"/>
    <property type="match status" value="1"/>
</dbReference>
<feature type="transmembrane region" description="Helical" evidence="10">
    <location>
        <begin position="80"/>
        <end position="100"/>
    </location>
</feature>
<evidence type="ECO:0000256" key="8">
    <source>
        <dbReference type="ARBA" id="ARBA00023209"/>
    </source>
</evidence>
<proteinExistence type="inferred from homology"/>
<dbReference type="GO" id="GO:0005886">
    <property type="term" value="C:plasma membrane"/>
    <property type="evidence" value="ECO:0007669"/>
    <property type="project" value="UniProtKB-SubCell"/>
</dbReference>
<evidence type="ECO:0000313" key="11">
    <source>
        <dbReference type="EMBL" id="BCJ85371.1"/>
    </source>
</evidence>
<evidence type="ECO:0000256" key="5">
    <source>
        <dbReference type="ARBA" id="ARBA00022989"/>
    </source>
</evidence>
<dbReference type="PANTHER" id="PTHR30309">
    <property type="entry name" value="INNER MEMBRANE PROTEIN YGIH"/>
    <property type="match status" value="1"/>
</dbReference>
<organism evidence="11 12">
    <name type="scientific">Effusibacillus dendaii</name>
    <dbReference type="NCBI Taxonomy" id="2743772"/>
    <lineage>
        <taxon>Bacteria</taxon>
        <taxon>Bacillati</taxon>
        <taxon>Bacillota</taxon>
        <taxon>Bacilli</taxon>
        <taxon>Bacillales</taxon>
        <taxon>Alicyclobacillaceae</taxon>
        <taxon>Effusibacillus</taxon>
    </lineage>
</organism>
<dbReference type="EMBL" id="AP023366">
    <property type="protein sequence ID" value="BCJ85371.1"/>
    <property type="molecule type" value="Genomic_DNA"/>
</dbReference>
<evidence type="ECO:0000256" key="7">
    <source>
        <dbReference type="ARBA" id="ARBA00023136"/>
    </source>
</evidence>
<dbReference type="NCBIfam" id="TIGR00023">
    <property type="entry name" value="glycerol-3-phosphate 1-O-acyltransferase PlsY"/>
    <property type="match status" value="1"/>
</dbReference>
<dbReference type="HAMAP" id="MF_01043">
    <property type="entry name" value="PlsY"/>
    <property type="match status" value="1"/>
</dbReference>
<dbReference type="InterPro" id="IPR003811">
    <property type="entry name" value="G3P_acylTferase_PlsY"/>
</dbReference>